<feature type="region of interest" description="Disordered" evidence="1">
    <location>
        <begin position="22"/>
        <end position="102"/>
    </location>
</feature>
<keyword evidence="3" id="KW-1185">Reference proteome</keyword>
<comment type="caution">
    <text evidence="2">The sequence shown here is derived from an EMBL/GenBank/DDBJ whole genome shotgun (WGS) entry which is preliminary data.</text>
</comment>
<accession>A0AAV1KYI9</accession>
<dbReference type="AlphaFoldDB" id="A0AAV1KYI9"/>
<reference evidence="2 3" key="1">
    <citation type="submission" date="2023-11" db="EMBL/GenBank/DDBJ databases">
        <authorList>
            <person name="Hedman E."/>
            <person name="Englund M."/>
            <person name="Stromberg M."/>
            <person name="Nyberg Akerstrom W."/>
            <person name="Nylinder S."/>
            <person name="Jareborg N."/>
            <person name="Kallberg Y."/>
            <person name="Kronander E."/>
        </authorList>
    </citation>
    <scope>NUCLEOTIDE SEQUENCE [LARGE SCALE GENOMIC DNA]</scope>
</reference>
<feature type="compositionally biased region" description="Basic residues" evidence="1">
    <location>
        <begin position="60"/>
        <end position="71"/>
    </location>
</feature>
<dbReference type="Proteomes" id="UP001314205">
    <property type="component" value="Unassembled WGS sequence"/>
</dbReference>
<feature type="compositionally biased region" description="Polar residues" evidence="1">
    <location>
        <begin position="72"/>
        <end position="93"/>
    </location>
</feature>
<dbReference type="EMBL" id="CAVLGL010000082">
    <property type="protein sequence ID" value="CAK1587605.1"/>
    <property type="molecule type" value="Genomic_DNA"/>
</dbReference>
<sequence length="130" mass="14578">MSQKKESSMKIYELSLSRETTPVPFVNDGEFGSDADYGPIGDNDDDSSSDIGISQFERGKQRKKSLLHVKKSTCSNLRSASDVRSTSDSASENSYSTTDDSEYSSYESIFDSHKRKCSDVLGRQRNIFQY</sequence>
<evidence type="ECO:0000256" key="1">
    <source>
        <dbReference type="SAM" id="MobiDB-lite"/>
    </source>
</evidence>
<protein>
    <submittedName>
        <fullName evidence="2">Uncharacterized protein</fullName>
    </submittedName>
</protein>
<name>A0AAV1KYI9_9NEOP</name>
<evidence type="ECO:0000313" key="3">
    <source>
        <dbReference type="Proteomes" id="UP001314205"/>
    </source>
</evidence>
<evidence type="ECO:0000313" key="2">
    <source>
        <dbReference type="EMBL" id="CAK1587605.1"/>
    </source>
</evidence>
<proteinExistence type="predicted"/>
<organism evidence="2 3">
    <name type="scientific">Parnassius mnemosyne</name>
    <name type="common">clouded apollo</name>
    <dbReference type="NCBI Taxonomy" id="213953"/>
    <lineage>
        <taxon>Eukaryota</taxon>
        <taxon>Metazoa</taxon>
        <taxon>Ecdysozoa</taxon>
        <taxon>Arthropoda</taxon>
        <taxon>Hexapoda</taxon>
        <taxon>Insecta</taxon>
        <taxon>Pterygota</taxon>
        <taxon>Neoptera</taxon>
        <taxon>Endopterygota</taxon>
        <taxon>Lepidoptera</taxon>
        <taxon>Glossata</taxon>
        <taxon>Ditrysia</taxon>
        <taxon>Papilionoidea</taxon>
        <taxon>Papilionidae</taxon>
        <taxon>Parnassiinae</taxon>
        <taxon>Parnassini</taxon>
        <taxon>Parnassius</taxon>
        <taxon>Driopa</taxon>
    </lineage>
</organism>
<gene>
    <name evidence="2" type="ORF">PARMNEM_LOCUS8371</name>
</gene>